<dbReference type="InterPro" id="IPR029071">
    <property type="entry name" value="Ubiquitin-like_domsf"/>
</dbReference>
<feature type="domain" description="Ubiquitin-like" evidence="6">
    <location>
        <begin position="11"/>
        <end position="62"/>
    </location>
</feature>
<dbReference type="GO" id="GO:0030968">
    <property type="term" value="P:endoplasmic reticulum unfolded protein response"/>
    <property type="evidence" value="ECO:0007669"/>
    <property type="project" value="TreeGrafter"/>
</dbReference>
<dbReference type="Gene3D" id="3.10.20.90">
    <property type="entry name" value="Phosphatidylinositol 3-kinase Catalytic Subunit, Chain A, domain 1"/>
    <property type="match status" value="1"/>
</dbReference>
<proteinExistence type="predicted"/>
<evidence type="ECO:0000256" key="1">
    <source>
        <dbReference type="ARBA" id="ARBA00004370"/>
    </source>
</evidence>
<evidence type="ECO:0000313" key="7">
    <source>
        <dbReference type="EMBL" id="KAK4538385.1"/>
    </source>
</evidence>
<dbReference type="Proteomes" id="UP001301350">
    <property type="component" value="Unassembled WGS sequence"/>
</dbReference>
<dbReference type="InterPro" id="IPR000626">
    <property type="entry name" value="Ubiquitin-like_dom"/>
</dbReference>
<evidence type="ECO:0000256" key="2">
    <source>
        <dbReference type="ARBA" id="ARBA00022692"/>
    </source>
</evidence>
<keyword evidence="8" id="KW-1185">Reference proteome</keyword>
<comment type="subcellular location">
    <subcellularLocation>
        <location evidence="1">Membrane</location>
    </subcellularLocation>
</comment>
<organism evidence="7 8">
    <name type="scientific">Cyanidium caldarium</name>
    <name type="common">Red alga</name>
    <dbReference type="NCBI Taxonomy" id="2771"/>
    <lineage>
        <taxon>Eukaryota</taxon>
        <taxon>Rhodophyta</taxon>
        <taxon>Bangiophyceae</taxon>
        <taxon>Cyanidiales</taxon>
        <taxon>Cyanidiaceae</taxon>
        <taxon>Cyanidium</taxon>
    </lineage>
</organism>
<accession>A0AAV9J1B9</accession>
<feature type="transmembrane region" description="Helical" evidence="5">
    <location>
        <begin position="228"/>
        <end position="247"/>
    </location>
</feature>
<evidence type="ECO:0000256" key="4">
    <source>
        <dbReference type="ARBA" id="ARBA00023136"/>
    </source>
</evidence>
<dbReference type="AlphaFoldDB" id="A0AAV9J1B9"/>
<dbReference type="SUPFAM" id="SSF54236">
    <property type="entry name" value="Ubiquitin-like"/>
    <property type="match status" value="1"/>
</dbReference>
<sequence length="372" mass="38826">MGAVAGGGAVDGQNYTCEVDAAGSVLALKQRLAAEYPGQPAVEQQRLVYAGRLLRDEETLAQVVGVGASHQLAGAQQVMVVHLVVGARARASASTQGERAGAVPTTPTPSIQTVERPAVPLPALDERTLQLLLAYTRALRAYQDYNEQLTAYYASSGQPVPPHLLAAMSGAGNTNGGTVAATASAGGPPPAAAPPLPGGDVPAAAVPLHLRAWDGAPARVVAIRVRAIPLNWALLVKLAFLVVMFGQDADKERLVLLIGIAVLIYLYQVGMFDALLRQLEALPTQLVARLQRARPRVAGGGTGTAASAAVAANAPPRAPAPRGWQALHRALYETYLLLVAFFCSLFPTWRPLPAAAAADAPADRERRRDAPP</sequence>
<feature type="transmembrane region" description="Helical" evidence="5">
    <location>
        <begin position="253"/>
        <end position="276"/>
    </location>
</feature>
<name>A0AAV9J1B9_CYACA</name>
<keyword evidence="4 5" id="KW-0472">Membrane</keyword>
<dbReference type="InterPro" id="IPR039751">
    <property type="entry name" value="HERPUD1/2"/>
</dbReference>
<dbReference type="Pfam" id="PF00240">
    <property type="entry name" value="ubiquitin"/>
    <property type="match status" value="1"/>
</dbReference>
<evidence type="ECO:0000256" key="3">
    <source>
        <dbReference type="ARBA" id="ARBA00022989"/>
    </source>
</evidence>
<keyword evidence="2 5" id="KW-0812">Transmembrane</keyword>
<evidence type="ECO:0000256" key="5">
    <source>
        <dbReference type="SAM" id="Phobius"/>
    </source>
</evidence>
<dbReference type="EMBL" id="JANCYW010000017">
    <property type="protein sequence ID" value="KAK4538385.1"/>
    <property type="molecule type" value="Genomic_DNA"/>
</dbReference>
<evidence type="ECO:0000259" key="6">
    <source>
        <dbReference type="PROSITE" id="PS50053"/>
    </source>
</evidence>
<protein>
    <recommendedName>
        <fullName evidence="6">Ubiquitin-like domain-containing protein</fullName>
    </recommendedName>
</protein>
<keyword evidence="3 5" id="KW-1133">Transmembrane helix</keyword>
<evidence type="ECO:0000313" key="8">
    <source>
        <dbReference type="Proteomes" id="UP001301350"/>
    </source>
</evidence>
<gene>
    <name evidence="7" type="ORF">CDCA_CDCA17G4410</name>
</gene>
<dbReference type="PROSITE" id="PS50053">
    <property type="entry name" value="UBIQUITIN_2"/>
    <property type="match status" value="1"/>
</dbReference>
<dbReference type="PANTHER" id="PTHR12943">
    <property type="entry name" value="HOMOCYSTEINE-RESPONSIVE ENDOPLASMIC RETICULUM-RESIDENT UNIQUITIN-LIKE DOMAIN HERPUD PROTEIN FAMILY MEMBER"/>
    <property type="match status" value="1"/>
</dbReference>
<dbReference type="GO" id="GO:0016020">
    <property type="term" value="C:membrane"/>
    <property type="evidence" value="ECO:0007669"/>
    <property type="project" value="UniProtKB-SubCell"/>
</dbReference>
<comment type="caution">
    <text evidence="7">The sequence shown here is derived from an EMBL/GenBank/DDBJ whole genome shotgun (WGS) entry which is preliminary data.</text>
</comment>
<dbReference type="PANTHER" id="PTHR12943:SF27">
    <property type="entry name" value="HOMOCYSTEINE-INDUCED ENDOPLASMIC RETICULUM PROTEIN, ISOFORM A"/>
    <property type="match status" value="1"/>
</dbReference>
<reference evidence="7 8" key="1">
    <citation type="submission" date="2022-07" db="EMBL/GenBank/DDBJ databases">
        <title>Genome-wide signatures of adaptation to extreme environments.</title>
        <authorList>
            <person name="Cho C.H."/>
            <person name="Yoon H.S."/>
        </authorList>
    </citation>
    <scope>NUCLEOTIDE SEQUENCE [LARGE SCALE GENOMIC DNA]</scope>
    <source>
        <strain evidence="7 8">DBV 063 E5</strain>
    </source>
</reference>